<dbReference type="Proteomes" id="UP000722485">
    <property type="component" value="Unassembled WGS sequence"/>
</dbReference>
<dbReference type="EMBL" id="JAANBB010000006">
    <property type="protein sequence ID" value="KAF7557318.1"/>
    <property type="molecule type" value="Genomic_DNA"/>
</dbReference>
<dbReference type="InterPro" id="IPR027417">
    <property type="entry name" value="P-loop_NTPase"/>
</dbReference>
<comment type="caution">
    <text evidence="6">The sequence shown here is derived from an EMBL/GenBank/DDBJ whole genome shotgun (WGS) entry which is preliminary data.</text>
</comment>
<keyword evidence="4" id="KW-0067">ATP-binding</keyword>
<dbReference type="GO" id="GO:0005524">
    <property type="term" value="F:ATP binding"/>
    <property type="evidence" value="ECO:0007669"/>
    <property type="project" value="UniProtKB-KW"/>
</dbReference>
<reference evidence="6" key="1">
    <citation type="submission" date="2020-03" db="EMBL/GenBank/DDBJ databases">
        <title>Draft Genome Sequence of Cylindrodendrum hubeiense.</title>
        <authorList>
            <person name="Buettner E."/>
            <person name="Kellner H."/>
        </authorList>
    </citation>
    <scope>NUCLEOTIDE SEQUENCE</scope>
    <source>
        <strain evidence="6">IHI 201604</strain>
    </source>
</reference>
<dbReference type="InterPro" id="IPR000212">
    <property type="entry name" value="DNA_helicase_UvrD/REP"/>
</dbReference>
<evidence type="ECO:0000256" key="3">
    <source>
        <dbReference type="ARBA" id="ARBA00022806"/>
    </source>
</evidence>
<dbReference type="AlphaFoldDB" id="A0A9P5HH55"/>
<dbReference type="OrthoDB" id="1470711at2759"/>
<dbReference type="GO" id="GO:0043138">
    <property type="term" value="F:3'-5' DNA helicase activity"/>
    <property type="evidence" value="ECO:0007669"/>
    <property type="project" value="TreeGrafter"/>
</dbReference>
<dbReference type="GO" id="GO:0005634">
    <property type="term" value="C:nucleus"/>
    <property type="evidence" value="ECO:0007669"/>
    <property type="project" value="TreeGrafter"/>
</dbReference>
<evidence type="ECO:0000313" key="6">
    <source>
        <dbReference type="EMBL" id="KAF7557318.1"/>
    </source>
</evidence>
<dbReference type="Pfam" id="PF00580">
    <property type="entry name" value="UvrD-helicase"/>
    <property type="match status" value="1"/>
</dbReference>
<dbReference type="GO" id="GO:0003677">
    <property type="term" value="F:DNA binding"/>
    <property type="evidence" value="ECO:0007669"/>
    <property type="project" value="InterPro"/>
</dbReference>
<evidence type="ECO:0000259" key="5">
    <source>
        <dbReference type="Pfam" id="PF00580"/>
    </source>
</evidence>
<name>A0A9P5HH55_9HYPO</name>
<dbReference type="Gene3D" id="3.40.50.300">
    <property type="entry name" value="P-loop containing nucleotide triphosphate hydrolases"/>
    <property type="match status" value="2"/>
</dbReference>
<protein>
    <recommendedName>
        <fullName evidence="5">UvrD-like helicase ATP-binding domain-containing protein</fullName>
    </recommendedName>
</protein>
<dbReference type="PANTHER" id="PTHR11070">
    <property type="entry name" value="UVRD / RECB / PCRA DNA HELICASE FAMILY MEMBER"/>
    <property type="match status" value="1"/>
</dbReference>
<gene>
    <name evidence="6" type="ORF">G7Z17_g812</name>
</gene>
<keyword evidence="1" id="KW-0547">Nucleotide-binding</keyword>
<dbReference type="InterPro" id="IPR014016">
    <property type="entry name" value="UvrD-like_ATP-bd"/>
</dbReference>
<keyword evidence="7" id="KW-1185">Reference proteome</keyword>
<proteinExistence type="predicted"/>
<dbReference type="GO" id="GO:0016787">
    <property type="term" value="F:hydrolase activity"/>
    <property type="evidence" value="ECO:0007669"/>
    <property type="project" value="UniProtKB-KW"/>
</dbReference>
<keyword evidence="3" id="KW-0347">Helicase</keyword>
<feature type="domain" description="UvrD-like helicase ATP-binding" evidence="5">
    <location>
        <begin position="13"/>
        <end position="95"/>
    </location>
</feature>
<sequence>MASWLFHDIVNNDAILSEQIKTVIDRKELPQWSFEPFDIIVLDEFQDCTELLFSLINCFIVANEQKKGGKSARLVVLGDERQSIYQFRGADQRYLTLAPEILGPLSPYSFARNALSQSFRISEQTARFINHAFLGGESYITSSKPGVKPIVMRYYPRNKYTLAKELSTLIKHYGARNSAILAPSILKNGPLKRVTNILSRKYHIPIAVPIDDEAPLHEKVTDGKMCLSTIHQFKGSERDLIILFGLDSSFFSYFGRDLPDDSCPNQAFVALTRAAKQLVLVHEDNKKLMPFVSVDAVYETAEVVNLTRNQAKLAPPDTPGRPLEPGLKLPLSSGVRDMARHVRDESLDEIIRSELCTRELAPRLSEDKHIDMKNVVRSDPKRGFYEAVSDINGLVVVAAFEHDLAGTLNTLALGQDIIGATPRVCTQQ</sequence>
<organism evidence="6 7">
    <name type="scientific">Cylindrodendrum hubeiense</name>
    <dbReference type="NCBI Taxonomy" id="595255"/>
    <lineage>
        <taxon>Eukaryota</taxon>
        <taxon>Fungi</taxon>
        <taxon>Dikarya</taxon>
        <taxon>Ascomycota</taxon>
        <taxon>Pezizomycotina</taxon>
        <taxon>Sordariomycetes</taxon>
        <taxon>Hypocreomycetidae</taxon>
        <taxon>Hypocreales</taxon>
        <taxon>Nectriaceae</taxon>
        <taxon>Cylindrodendrum</taxon>
    </lineage>
</organism>
<accession>A0A9P5HH55</accession>
<dbReference type="GO" id="GO:0000725">
    <property type="term" value="P:recombinational repair"/>
    <property type="evidence" value="ECO:0007669"/>
    <property type="project" value="TreeGrafter"/>
</dbReference>
<evidence type="ECO:0000256" key="1">
    <source>
        <dbReference type="ARBA" id="ARBA00022741"/>
    </source>
</evidence>
<dbReference type="PANTHER" id="PTHR11070:SF66">
    <property type="entry name" value="UVRD-LIKE HELICASE C-TERMINAL DOMAIN-CONTAINING PROTEIN"/>
    <property type="match status" value="1"/>
</dbReference>
<evidence type="ECO:0000313" key="7">
    <source>
        <dbReference type="Proteomes" id="UP000722485"/>
    </source>
</evidence>
<dbReference type="SUPFAM" id="SSF52540">
    <property type="entry name" value="P-loop containing nucleoside triphosphate hydrolases"/>
    <property type="match status" value="1"/>
</dbReference>
<evidence type="ECO:0000256" key="2">
    <source>
        <dbReference type="ARBA" id="ARBA00022801"/>
    </source>
</evidence>
<keyword evidence="2" id="KW-0378">Hydrolase</keyword>
<evidence type="ECO:0000256" key="4">
    <source>
        <dbReference type="ARBA" id="ARBA00022840"/>
    </source>
</evidence>